<dbReference type="Pfam" id="PF00612">
    <property type="entry name" value="IQ"/>
    <property type="match status" value="6"/>
</dbReference>
<dbReference type="GO" id="GO:0000922">
    <property type="term" value="C:spindle pole"/>
    <property type="evidence" value="ECO:0007669"/>
    <property type="project" value="TreeGrafter"/>
</dbReference>
<dbReference type="GO" id="GO:0007051">
    <property type="term" value="P:spindle organization"/>
    <property type="evidence" value="ECO:0007669"/>
    <property type="project" value="TreeGrafter"/>
</dbReference>
<dbReference type="InterPro" id="IPR011989">
    <property type="entry name" value="ARM-like"/>
</dbReference>
<evidence type="ECO:0000313" key="8">
    <source>
        <dbReference type="EMBL" id="KAF5742181.1"/>
    </source>
</evidence>
<dbReference type="Gene3D" id="1.25.10.10">
    <property type="entry name" value="Leucine-rich Repeat Variant"/>
    <property type="match status" value="1"/>
</dbReference>
<evidence type="ECO:0000256" key="1">
    <source>
        <dbReference type="ARBA" id="ARBA00004496"/>
    </source>
</evidence>
<evidence type="ECO:0000256" key="5">
    <source>
        <dbReference type="PROSITE-ProRule" id="PRU00259"/>
    </source>
</evidence>
<feature type="repeat" description="ARM" evidence="5">
    <location>
        <begin position="1253"/>
        <end position="1300"/>
    </location>
</feature>
<evidence type="ECO:0000259" key="7">
    <source>
        <dbReference type="PROSITE" id="PS50021"/>
    </source>
</evidence>
<dbReference type="InterPro" id="IPR016024">
    <property type="entry name" value="ARM-type_fold"/>
</dbReference>
<proteinExistence type="predicted"/>
<comment type="subcellular location">
    <subcellularLocation>
        <location evidence="1">Cytoplasm</location>
    </subcellularLocation>
</comment>
<dbReference type="SUPFAM" id="SSF52540">
    <property type="entry name" value="P-loop containing nucleoside triphosphate hydrolases"/>
    <property type="match status" value="2"/>
</dbReference>
<organism evidence="8 9">
    <name type="scientific">Tripterygium wilfordii</name>
    <name type="common">Thunder God vine</name>
    <dbReference type="NCBI Taxonomy" id="458696"/>
    <lineage>
        <taxon>Eukaryota</taxon>
        <taxon>Viridiplantae</taxon>
        <taxon>Streptophyta</taxon>
        <taxon>Embryophyta</taxon>
        <taxon>Tracheophyta</taxon>
        <taxon>Spermatophyta</taxon>
        <taxon>Magnoliopsida</taxon>
        <taxon>eudicotyledons</taxon>
        <taxon>Gunneridae</taxon>
        <taxon>Pentapetalae</taxon>
        <taxon>rosids</taxon>
        <taxon>fabids</taxon>
        <taxon>Celastrales</taxon>
        <taxon>Celastraceae</taxon>
        <taxon>Tripterygium</taxon>
    </lineage>
</organism>
<dbReference type="GO" id="GO:0000278">
    <property type="term" value="P:mitotic cell cycle"/>
    <property type="evidence" value="ECO:0007669"/>
    <property type="project" value="TreeGrafter"/>
</dbReference>
<dbReference type="EMBL" id="JAAARO010000009">
    <property type="protein sequence ID" value="KAF5742181.1"/>
    <property type="molecule type" value="Genomic_DNA"/>
</dbReference>
<dbReference type="PROSITE" id="PS50176">
    <property type="entry name" value="ARM_REPEAT"/>
    <property type="match status" value="1"/>
</dbReference>
<feature type="compositionally biased region" description="Polar residues" evidence="6">
    <location>
        <begin position="29"/>
        <end position="64"/>
    </location>
</feature>
<dbReference type="Pfam" id="PF00307">
    <property type="entry name" value="CH"/>
    <property type="match status" value="1"/>
</dbReference>
<keyword evidence="4" id="KW-0112">Calmodulin-binding</keyword>
<dbReference type="InterPro" id="IPR000048">
    <property type="entry name" value="IQ_motif_EF-hand-BS"/>
</dbReference>
<name>A0A7J7D798_TRIWF</name>
<keyword evidence="2" id="KW-0963">Cytoplasm</keyword>
<dbReference type="Gene3D" id="1.20.5.190">
    <property type="match status" value="4"/>
</dbReference>
<dbReference type="PROSITE" id="PS50096">
    <property type="entry name" value="IQ"/>
    <property type="match status" value="7"/>
</dbReference>
<dbReference type="InterPro" id="IPR027417">
    <property type="entry name" value="P-loop_NTPase"/>
</dbReference>
<dbReference type="InterPro" id="IPR001715">
    <property type="entry name" value="CH_dom"/>
</dbReference>
<dbReference type="GO" id="GO:0051295">
    <property type="term" value="P:establishment of meiotic spindle localization"/>
    <property type="evidence" value="ECO:0007669"/>
    <property type="project" value="TreeGrafter"/>
</dbReference>
<dbReference type="Gene3D" id="1.10.418.10">
    <property type="entry name" value="Calponin-like domain"/>
    <property type="match status" value="2"/>
</dbReference>
<dbReference type="FunCoup" id="A0A7J7D798">
    <property type="interactions" value="423"/>
</dbReference>
<sequence length="1391" mass="158796">MDVNHHPCPSPSPYLPCSSSASLLKDISNFKTPKRPSQASKLTSPSSQFFTASKQTPRSTSSSFRRGRPSLAPSSSRHKTAAARRIKAFELEQSKSSRKAQIVKEQSLKSLSKSLTVWLNFLLENPRSCGCDLTVDCDRNVGKGKREGGLGGELEVGVDVAWRNPKRQRDLTWRGDDAGSREGFSNSIYLPLKNSLKDVCSFDDLTERMQVYLSLRSCKEILDVMTRVAKNIDEGRLKMKSHCPIVTDFGMKEKATKILMSYNPIWLRIGLYIIFGGASLLIDGDDKSDEAITFLKMIIERQLFSHSGLAKAYAYNKKVEGLYRPGYYEILGDIILKRILMLVLTLDRAKCQSSLPVKFGIDGVDGGSPLLFTLQSGIKSSCQVIHDLLSSDVMHGEGNLLAHLVIIGYEVSHEQCPLVEYDFTVTDLFVDLQDGIRLCRAIQLLLHDQSIFPKLVVPSDSRKKNLANCGIALQCLKQVGATIFDEDGVMIMAEDIVNGDKELTLSLLWNVFVHLQLPLLINKTILAEEILKIQGFNVDPLDSSSSTSLDMLLNWIRAICEKYDFKIDNFSSLVDGKAIWCLLDFYFRKELFCSCSLKDTYDMKGEKSIMSDADYTDAVHNYMLSQKLASLSGNFPEVMQISDLLEHNGAVSDRSIVLLLVFLASQLIVKKSVEQLNFHKLLGCDCQSPDSRKHLSTGRWFVNSEPRVEQENTDGFSSEDAARRFKAIQAWWQDMADQNYKCVVKPAVSVLQSSNRKSVADIIQRENAAKTIQSMFRQLTVRRKFLKTMSAVYYLQTVFRACLMVKQKAFCNKIRAFSVQEFSCERGKFPETFGRYVQYIVDRRSFVELKRSVLVIQRAARIWISRTHGARSTITYNVSSADPVNAGNATQKYIHGLASRSIHVGVASRVEQVSLMRQPKVPSDLEIGAAVKIQNFWKYHIYHKSLNYRHLAATKIQSHFRGWLWRRRFLTQGREFSIRCWRSRLIRREFLLQREAAIKIQSNIRRLRCWQIFRSHQQAAIRIQQFVRGHITRKRLLGSHNFLVLLQYNKSRVFYQSSAIKAVLCSVLKLQRWWKAVLLLKLQSAVIIQSHFRGWITRQKFNQRKAILLLKLQSAVIIQSHFRGWISRQNFNRMKAVLLLKLQSAVIIQSHFRGWITRQKFNRRRLHVVIIQSYWRGYLARKESSRHLLDLRLRVQKSAINVDDSMRIINRLIHALKELQSIKSVSGVLHICTTLDMTTGYSEKCCEELVAAGAVETLLKLIRSVSRSIPDQEVLKHALSTLRNLARFTHLTEVLIDSRGSVEIILWEFLRNKDAYFIAHEILKKICSNHKGVEALRKSPSLLKRLHSLVDELTRKANIEKRKARGVAARDNTERRLRAAVELLQLATGSS</sequence>
<evidence type="ECO:0000256" key="2">
    <source>
        <dbReference type="ARBA" id="ARBA00022490"/>
    </source>
</evidence>
<protein>
    <submittedName>
        <fullName evidence="8">Abnormal spindle-like microcephaly-associated protein</fullName>
    </submittedName>
</protein>
<dbReference type="InterPro" id="IPR036872">
    <property type="entry name" value="CH_dom_sf"/>
</dbReference>
<gene>
    <name evidence="8" type="ORF">HS088_TW09G00223</name>
</gene>
<comment type="caution">
    <text evidence="8">The sequence shown here is derived from an EMBL/GenBank/DDBJ whole genome shotgun (WGS) entry which is preliminary data.</text>
</comment>
<evidence type="ECO:0000313" key="9">
    <source>
        <dbReference type="Proteomes" id="UP000593562"/>
    </source>
</evidence>
<evidence type="ECO:0000256" key="4">
    <source>
        <dbReference type="ARBA" id="ARBA00022860"/>
    </source>
</evidence>
<dbReference type="PANTHER" id="PTHR22706:SF1">
    <property type="entry name" value="ASSEMBLY FACTOR FOR SPINDLE MICROTUBULES"/>
    <property type="match status" value="1"/>
</dbReference>
<dbReference type="InterPro" id="IPR000225">
    <property type="entry name" value="Armadillo"/>
</dbReference>
<feature type="domain" description="Calponin-homology (CH)" evidence="7">
    <location>
        <begin position="394"/>
        <end position="516"/>
    </location>
</feature>
<dbReference type="SUPFAM" id="SSF47576">
    <property type="entry name" value="Calponin-homology domain, CH-domain"/>
    <property type="match status" value="1"/>
</dbReference>
<reference evidence="8 9" key="1">
    <citation type="journal article" date="2020" name="Nat. Commun.">
        <title>Genome of Tripterygium wilfordii and identification of cytochrome P450 involved in triptolide biosynthesis.</title>
        <authorList>
            <person name="Tu L."/>
            <person name="Su P."/>
            <person name="Zhang Z."/>
            <person name="Gao L."/>
            <person name="Wang J."/>
            <person name="Hu T."/>
            <person name="Zhou J."/>
            <person name="Zhang Y."/>
            <person name="Zhao Y."/>
            <person name="Liu Y."/>
            <person name="Song Y."/>
            <person name="Tong Y."/>
            <person name="Lu Y."/>
            <person name="Yang J."/>
            <person name="Xu C."/>
            <person name="Jia M."/>
            <person name="Peters R.J."/>
            <person name="Huang L."/>
            <person name="Gao W."/>
        </authorList>
    </citation>
    <scope>NUCLEOTIDE SEQUENCE [LARGE SCALE GENOMIC DNA]</scope>
    <source>
        <strain evidence="9">cv. XIE 37</strain>
        <tissue evidence="8">Leaf</tissue>
    </source>
</reference>
<dbReference type="SUPFAM" id="SSF48371">
    <property type="entry name" value="ARM repeat"/>
    <property type="match status" value="1"/>
</dbReference>
<dbReference type="GO" id="GO:0005737">
    <property type="term" value="C:cytoplasm"/>
    <property type="evidence" value="ECO:0007669"/>
    <property type="project" value="UniProtKB-SubCell"/>
</dbReference>
<dbReference type="InterPro" id="IPR051185">
    <property type="entry name" value="ASPM"/>
</dbReference>
<dbReference type="InParanoid" id="A0A7J7D798"/>
<dbReference type="SMART" id="SM00185">
    <property type="entry name" value="ARM"/>
    <property type="match status" value="1"/>
</dbReference>
<dbReference type="SMART" id="SM00015">
    <property type="entry name" value="IQ"/>
    <property type="match status" value="9"/>
</dbReference>
<dbReference type="CDD" id="cd21223">
    <property type="entry name" value="CH_ASPM_rpt1"/>
    <property type="match status" value="1"/>
</dbReference>
<keyword evidence="3" id="KW-0677">Repeat</keyword>
<dbReference type="GO" id="GO:0005516">
    <property type="term" value="F:calmodulin binding"/>
    <property type="evidence" value="ECO:0007669"/>
    <property type="project" value="UniProtKB-KW"/>
</dbReference>
<accession>A0A7J7D798</accession>
<dbReference type="PROSITE" id="PS50021">
    <property type="entry name" value="CH"/>
    <property type="match status" value="1"/>
</dbReference>
<keyword evidence="9" id="KW-1185">Reference proteome</keyword>
<evidence type="ECO:0000256" key="6">
    <source>
        <dbReference type="SAM" id="MobiDB-lite"/>
    </source>
</evidence>
<dbReference type="Proteomes" id="UP000593562">
    <property type="component" value="Unassembled WGS sequence"/>
</dbReference>
<feature type="region of interest" description="Disordered" evidence="6">
    <location>
        <begin position="28"/>
        <end position="79"/>
    </location>
</feature>
<evidence type="ECO:0000256" key="3">
    <source>
        <dbReference type="ARBA" id="ARBA00022737"/>
    </source>
</evidence>
<dbReference type="PANTHER" id="PTHR22706">
    <property type="entry name" value="ASSEMBLY FACTOR FOR SPINDLE MICROTUBULES"/>
    <property type="match status" value="1"/>
</dbReference>